<accession>U6R9R6</accession>
<dbReference type="PATRIC" id="fig|1121098.3.peg.3936"/>
<feature type="domain" description="Outer membrane protein beta-barrel" evidence="5">
    <location>
        <begin position="379"/>
        <end position="775"/>
    </location>
</feature>
<proteinExistence type="predicted"/>
<keyword evidence="2" id="KW-0472">Membrane</keyword>
<dbReference type="InterPro" id="IPR041700">
    <property type="entry name" value="OMP_b-brl_3"/>
</dbReference>
<dbReference type="InterPro" id="IPR036942">
    <property type="entry name" value="Beta-barrel_TonB_sf"/>
</dbReference>
<keyword evidence="4" id="KW-0732">Signal</keyword>
<evidence type="ECO:0000256" key="3">
    <source>
        <dbReference type="ARBA" id="ARBA00023237"/>
    </source>
</evidence>
<dbReference type="Pfam" id="PF13715">
    <property type="entry name" value="CarbopepD_reg_2"/>
    <property type="match status" value="1"/>
</dbReference>
<organism evidence="6 7">
    <name type="scientific">Phocaeicola massiliensis B84634 = Timone 84634 = DSM 17679 = JCM 13223</name>
    <dbReference type="NCBI Taxonomy" id="1121098"/>
    <lineage>
        <taxon>Bacteria</taxon>
        <taxon>Pseudomonadati</taxon>
        <taxon>Bacteroidota</taxon>
        <taxon>Bacteroidia</taxon>
        <taxon>Bacteroidales</taxon>
        <taxon>Bacteroidaceae</taxon>
        <taxon>Phocaeicola</taxon>
    </lineage>
</organism>
<dbReference type="HOGENOM" id="CLU_017617_1_0_10"/>
<dbReference type="Proteomes" id="UP000017831">
    <property type="component" value="Unassembled WGS sequence"/>
</dbReference>
<dbReference type="SUPFAM" id="SSF49464">
    <property type="entry name" value="Carboxypeptidase regulatory domain-like"/>
    <property type="match status" value="1"/>
</dbReference>
<evidence type="ECO:0000259" key="5">
    <source>
        <dbReference type="Pfam" id="PF14905"/>
    </source>
</evidence>
<dbReference type="Pfam" id="PF14905">
    <property type="entry name" value="OMP_b-brl_3"/>
    <property type="match status" value="1"/>
</dbReference>
<feature type="signal peptide" evidence="4">
    <location>
        <begin position="1"/>
        <end position="25"/>
    </location>
</feature>
<dbReference type="PANTHER" id="PTHR40980:SF4">
    <property type="entry name" value="TONB-DEPENDENT RECEPTOR-LIKE BETA-BARREL DOMAIN-CONTAINING PROTEIN"/>
    <property type="match status" value="1"/>
</dbReference>
<dbReference type="AlphaFoldDB" id="U6R9R6"/>
<evidence type="ECO:0000313" key="7">
    <source>
        <dbReference type="Proteomes" id="UP000017831"/>
    </source>
</evidence>
<dbReference type="eggNOG" id="COG4771">
    <property type="taxonomic scope" value="Bacteria"/>
</dbReference>
<feature type="chain" id="PRO_5004679163" description="Outer membrane protein beta-barrel domain-containing protein" evidence="4">
    <location>
        <begin position="26"/>
        <end position="797"/>
    </location>
</feature>
<name>U6R9R6_9BACT</name>
<dbReference type="SUPFAM" id="SSF56935">
    <property type="entry name" value="Porins"/>
    <property type="match status" value="1"/>
</dbReference>
<evidence type="ECO:0000256" key="4">
    <source>
        <dbReference type="SAM" id="SignalP"/>
    </source>
</evidence>
<keyword evidence="7" id="KW-1185">Reference proteome</keyword>
<gene>
    <name evidence="6" type="ORF">HMPREF1534_03858</name>
</gene>
<protein>
    <recommendedName>
        <fullName evidence="5">Outer membrane protein beta-barrel domain-containing protein</fullName>
    </recommendedName>
</protein>
<dbReference type="Gene3D" id="2.60.40.1120">
    <property type="entry name" value="Carboxypeptidase-like, regulatory domain"/>
    <property type="match status" value="1"/>
</dbReference>
<dbReference type="STRING" id="1121098.HMPREF1534_03858"/>
<dbReference type="PANTHER" id="PTHR40980">
    <property type="entry name" value="PLUG DOMAIN-CONTAINING PROTEIN"/>
    <property type="match status" value="1"/>
</dbReference>
<dbReference type="Gene3D" id="2.40.170.20">
    <property type="entry name" value="TonB-dependent receptor, beta-barrel domain"/>
    <property type="match status" value="1"/>
</dbReference>
<evidence type="ECO:0000313" key="6">
    <source>
        <dbReference type="EMBL" id="EOA52431.1"/>
    </source>
</evidence>
<dbReference type="EMBL" id="AQHY01000040">
    <property type="protein sequence ID" value="EOA52431.1"/>
    <property type="molecule type" value="Genomic_DNA"/>
</dbReference>
<dbReference type="RefSeq" id="WP_005945303.1">
    <property type="nucleotide sequence ID" value="NZ_KB890319.1"/>
</dbReference>
<keyword evidence="3" id="KW-0998">Cell outer membrane</keyword>
<evidence type="ECO:0000256" key="2">
    <source>
        <dbReference type="ARBA" id="ARBA00023136"/>
    </source>
</evidence>
<dbReference type="OrthoDB" id="905812at2"/>
<sequence>MKTLLRKRLVSLFVLLCCTWGTITAQTYRLSGCVKDETGTPVEVANVILLHSTDSMYQDGMITDTNGCFQLQEPKGNYLLRVTLLGYQDLSLPLTLSKDTDLGSLVLKNSSIAMSEVTVTAAKPVIRREIDRVVFDAGNSIASVGGNALDLLHDVPGLRVSQSGVDIIGKGGIKIYINDRETKLSGEELINFLRSYSASQISKVEVITTPPARYDAEGNAGILNIRLKERVKDHIGGNAFGSYLYGEKYNYGYGGLSLQFNRQRVTAYLNGSGAYGKTGYVERNGRFYTDQTWRSRSESDYSLSSFYVDGGIDIDMGRQWNIGTQLTYINSAPNNVTDNRTEVHDIQELRTDSFMLGRDDKDYSQNRVNVNFHVDKSWGDKGHKMIWDVDYLKDKSNTFFDFDSESHLPTGEIIPGSEFNYDKNQRRTVDVISSALDFILPGDSYSFTTGAKASFTDTRNRLNYDNSNVSFTQNDFFRYKEQIYALYADYSHNFGSHFSMKAGLRLEHTRTTGISESQQTTDKHDYTRLFPTFYLMYKPNEDNVLNMNISSRISRPAQNMVNPFLTYENKYSEHRGKEDLKPSYRYNAELSYTLKNNLNFSIFYSYATDVFSQRLMLNEETHVLSSLWDNYMKNRSFGITNSYTFRLGWLQTFAQHTLKYNRTTSSAPETHPKNSGWDYNINIRNTFYLNTAKTLVASLSGYYSGPSHDQVSHREGSYGASGGIRYSMLGNKLNLSLNVSDFLVKNMQGTSYSNGLYAKFNNTFTYTSFRIGVSYNFGADIKRKKHNLSNTDIQNRL</sequence>
<dbReference type="GeneID" id="60060274"/>
<comment type="caution">
    <text evidence="6">The sequence shown here is derived from an EMBL/GenBank/DDBJ whole genome shotgun (WGS) entry which is preliminary data.</text>
</comment>
<reference evidence="6 7" key="1">
    <citation type="submission" date="2013-04" db="EMBL/GenBank/DDBJ databases">
        <title>The Genome Sequence of Bacteroides massiliensis DSM 17679.</title>
        <authorList>
            <consortium name="The Broad Institute Genomics Platform"/>
            <person name="Earl A."/>
            <person name="Ward D."/>
            <person name="Feldgarden M."/>
            <person name="Gevers D."/>
            <person name="Martens E."/>
            <person name="Fenner L."/>
            <person name="Roux V."/>
            <person name="Mallet M.N."/>
            <person name="Raoult D."/>
            <person name="Walker B."/>
            <person name="Young S."/>
            <person name="Zeng Q."/>
            <person name="Gargeya S."/>
            <person name="Fitzgerald M."/>
            <person name="Haas B."/>
            <person name="Abouelleil A."/>
            <person name="Allen A.W."/>
            <person name="Alvarado L."/>
            <person name="Arachchi H.M."/>
            <person name="Berlin A.M."/>
            <person name="Chapman S.B."/>
            <person name="Gainer-Dewar J."/>
            <person name="Goldberg J."/>
            <person name="Griggs A."/>
            <person name="Gujja S."/>
            <person name="Hansen M."/>
            <person name="Howarth C."/>
            <person name="Imamovic A."/>
            <person name="Ireland A."/>
            <person name="Larimer J."/>
            <person name="McCowan C."/>
            <person name="Murphy C."/>
            <person name="Pearson M."/>
            <person name="Poon T.W."/>
            <person name="Priest M."/>
            <person name="Roberts A."/>
            <person name="Saif S."/>
            <person name="Shea T."/>
            <person name="Sisk P."/>
            <person name="Sykes S."/>
            <person name="Wortman J."/>
            <person name="Nusbaum C."/>
            <person name="Birren B."/>
        </authorList>
    </citation>
    <scope>NUCLEOTIDE SEQUENCE [LARGE SCALE GENOMIC DNA]</scope>
    <source>
        <strain evidence="7">B84634 / Timone 84634 / DSM 17679 / JCM 13223</strain>
    </source>
</reference>
<dbReference type="GO" id="GO:0009279">
    <property type="term" value="C:cell outer membrane"/>
    <property type="evidence" value="ECO:0007669"/>
    <property type="project" value="UniProtKB-SubCell"/>
</dbReference>
<evidence type="ECO:0000256" key="1">
    <source>
        <dbReference type="ARBA" id="ARBA00004442"/>
    </source>
</evidence>
<comment type="subcellular location">
    <subcellularLocation>
        <location evidence="1">Cell outer membrane</location>
    </subcellularLocation>
</comment>
<dbReference type="InterPro" id="IPR008969">
    <property type="entry name" value="CarboxyPept-like_regulatory"/>
</dbReference>